<dbReference type="SUPFAM" id="SSF55729">
    <property type="entry name" value="Acyl-CoA N-acyltransferases (Nat)"/>
    <property type="match status" value="1"/>
</dbReference>
<protein>
    <recommendedName>
        <fullName evidence="2">N-acetyltransferase domain-containing protein</fullName>
    </recommendedName>
</protein>
<dbReference type="PANTHER" id="PTHR42919:SF20">
    <property type="entry name" value="GCN5-RELATED N-ACETYLTRANSFERASE 10, CHLOROPLASTIC"/>
    <property type="match status" value="1"/>
</dbReference>
<dbReference type="EMBL" id="OZ021735">
    <property type="protein sequence ID" value="CAK9309695.1"/>
    <property type="molecule type" value="Genomic_DNA"/>
</dbReference>
<sequence>MVHLLPNPLRVSSHLRSEPPRTAVPTRAKSSTGGCEIWRNGGIKVRSAVVVRCGSDYSSPIAAATTEEDSIGVSEEIDQKEYLAREFGWKVRKLMEEEDDLRAVARIQAEAFHEPVLLFNDFFFQFFQAEVLSALIYRLKNYPEDRYACLVAEPESERRKDEYNFVGVVDVTVAGDLKVKRLLPAGEKEYLFVTGIAVAQTARRRKVATTLLKGCDMLGKVWGFKFLALSAYEDDYGARNLYSKAGYEVYYVDPLWKSTWIGRKRCVTMIKKL</sequence>
<gene>
    <name evidence="3" type="ORF">CITCOLO1_LOCUS1278</name>
</gene>
<dbReference type="InterPro" id="IPR051556">
    <property type="entry name" value="N-term/lysine_N-AcTrnsfr"/>
</dbReference>
<evidence type="ECO:0000259" key="2">
    <source>
        <dbReference type="PROSITE" id="PS51186"/>
    </source>
</evidence>
<keyword evidence="4" id="KW-1185">Reference proteome</keyword>
<dbReference type="InterPro" id="IPR000182">
    <property type="entry name" value="GNAT_dom"/>
</dbReference>
<dbReference type="PANTHER" id="PTHR42919">
    <property type="entry name" value="N-ALPHA-ACETYLTRANSFERASE"/>
    <property type="match status" value="1"/>
</dbReference>
<feature type="region of interest" description="Disordered" evidence="1">
    <location>
        <begin position="1"/>
        <end position="30"/>
    </location>
</feature>
<evidence type="ECO:0000313" key="4">
    <source>
        <dbReference type="Proteomes" id="UP001642487"/>
    </source>
</evidence>
<evidence type="ECO:0000313" key="3">
    <source>
        <dbReference type="EMBL" id="CAK9309695.1"/>
    </source>
</evidence>
<dbReference type="PROSITE" id="PS51186">
    <property type="entry name" value="GNAT"/>
    <property type="match status" value="1"/>
</dbReference>
<evidence type="ECO:0000256" key="1">
    <source>
        <dbReference type="SAM" id="MobiDB-lite"/>
    </source>
</evidence>
<dbReference type="InterPro" id="IPR016181">
    <property type="entry name" value="Acyl_CoA_acyltransferase"/>
</dbReference>
<feature type="domain" description="N-acetyltransferase" evidence="2">
    <location>
        <begin position="124"/>
        <end position="273"/>
    </location>
</feature>
<proteinExistence type="predicted"/>
<name>A0ABP0XSK7_9ROSI</name>
<organism evidence="3 4">
    <name type="scientific">Citrullus colocynthis</name>
    <name type="common">colocynth</name>
    <dbReference type="NCBI Taxonomy" id="252529"/>
    <lineage>
        <taxon>Eukaryota</taxon>
        <taxon>Viridiplantae</taxon>
        <taxon>Streptophyta</taxon>
        <taxon>Embryophyta</taxon>
        <taxon>Tracheophyta</taxon>
        <taxon>Spermatophyta</taxon>
        <taxon>Magnoliopsida</taxon>
        <taxon>eudicotyledons</taxon>
        <taxon>Gunneridae</taxon>
        <taxon>Pentapetalae</taxon>
        <taxon>rosids</taxon>
        <taxon>fabids</taxon>
        <taxon>Cucurbitales</taxon>
        <taxon>Cucurbitaceae</taxon>
        <taxon>Benincaseae</taxon>
        <taxon>Citrullus</taxon>
    </lineage>
</organism>
<dbReference type="Proteomes" id="UP001642487">
    <property type="component" value="Chromosome 1"/>
</dbReference>
<dbReference type="Pfam" id="PF00583">
    <property type="entry name" value="Acetyltransf_1"/>
    <property type="match status" value="1"/>
</dbReference>
<accession>A0ABP0XSK7</accession>
<dbReference type="Gene3D" id="3.40.630.30">
    <property type="match status" value="1"/>
</dbReference>
<reference evidence="3 4" key="1">
    <citation type="submission" date="2024-03" db="EMBL/GenBank/DDBJ databases">
        <authorList>
            <person name="Gkanogiannis A."/>
            <person name="Becerra Lopez-Lavalle L."/>
        </authorList>
    </citation>
    <scope>NUCLEOTIDE SEQUENCE [LARGE SCALE GENOMIC DNA]</scope>
</reference>